<dbReference type="AlphaFoldDB" id="A0AA50KDD9"/>
<keyword evidence="1" id="KW-0813">Transport</keyword>
<dbReference type="RefSeq" id="WP_306683429.1">
    <property type="nucleotide sequence ID" value="NZ_CP132914.1"/>
</dbReference>
<dbReference type="PANTHER" id="PTHR42939">
    <property type="entry name" value="ABC TRANSPORTER ATP-BINDING PROTEIN ALBC-RELATED"/>
    <property type="match status" value="1"/>
</dbReference>
<dbReference type="Pfam" id="PF00005">
    <property type="entry name" value="ABC_tran"/>
    <property type="match status" value="1"/>
</dbReference>
<accession>A0AA50KDD9</accession>
<organism evidence="5">
    <name type="scientific">Shewanella oncorhynchi</name>
    <dbReference type="NCBI Taxonomy" id="2726434"/>
    <lineage>
        <taxon>Bacteria</taxon>
        <taxon>Pseudomonadati</taxon>
        <taxon>Pseudomonadota</taxon>
        <taxon>Gammaproteobacteria</taxon>
        <taxon>Alteromonadales</taxon>
        <taxon>Shewanellaceae</taxon>
        <taxon>Shewanella</taxon>
    </lineage>
</organism>
<evidence type="ECO:0000259" key="4">
    <source>
        <dbReference type="PROSITE" id="PS50893"/>
    </source>
</evidence>
<dbReference type="PANTHER" id="PTHR42939:SF1">
    <property type="entry name" value="ABC TRANSPORTER ATP-BINDING PROTEIN ALBC-RELATED"/>
    <property type="match status" value="1"/>
</dbReference>
<dbReference type="GeneID" id="301341415"/>
<dbReference type="GO" id="GO:0005524">
    <property type="term" value="F:ATP binding"/>
    <property type="evidence" value="ECO:0007669"/>
    <property type="project" value="UniProtKB-KW"/>
</dbReference>
<evidence type="ECO:0000313" key="5">
    <source>
        <dbReference type="EMBL" id="WMB72572.1"/>
    </source>
</evidence>
<dbReference type="KEGG" id="sog:RA178_19490"/>
<dbReference type="SMART" id="SM00382">
    <property type="entry name" value="AAA"/>
    <property type="match status" value="1"/>
</dbReference>
<dbReference type="EMBL" id="CP132914">
    <property type="protein sequence ID" value="WMB72572.1"/>
    <property type="molecule type" value="Genomic_DNA"/>
</dbReference>
<feature type="domain" description="ABC transporter" evidence="4">
    <location>
        <begin position="21"/>
        <end position="247"/>
    </location>
</feature>
<dbReference type="InterPro" id="IPR003439">
    <property type="entry name" value="ABC_transporter-like_ATP-bd"/>
</dbReference>
<evidence type="ECO:0000256" key="1">
    <source>
        <dbReference type="ARBA" id="ARBA00022448"/>
    </source>
</evidence>
<protein>
    <submittedName>
        <fullName evidence="5">ABC transporter ATP-binding protein</fullName>
    </submittedName>
</protein>
<dbReference type="InterPro" id="IPR027417">
    <property type="entry name" value="P-loop_NTPase"/>
</dbReference>
<proteinExistence type="predicted"/>
<dbReference type="Gene3D" id="3.40.50.300">
    <property type="entry name" value="P-loop containing nucleotide triphosphate hydrolases"/>
    <property type="match status" value="1"/>
</dbReference>
<reference evidence="5" key="1">
    <citation type="submission" date="2023-08" db="EMBL/GenBank/DDBJ databases">
        <title>Complete genome sequence of Shewanella oncorhynchi Z-P2, a siderophore putrebactin-producing bacterium.</title>
        <authorList>
            <person name="Zhang Y."/>
        </authorList>
    </citation>
    <scope>NUCLEOTIDE SEQUENCE</scope>
    <source>
        <strain evidence="5">Z-P2</strain>
    </source>
</reference>
<dbReference type="PROSITE" id="PS00211">
    <property type="entry name" value="ABC_TRANSPORTER_1"/>
    <property type="match status" value="1"/>
</dbReference>
<name>A0AA50KDD9_9GAMM</name>
<dbReference type="GO" id="GO:0016887">
    <property type="term" value="F:ATP hydrolysis activity"/>
    <property type="evidence" value="ECO:0007669"/>
    <property type="project" value="InterPro"/>
</dbReference>
<sequence>MNHQTLTCSVNKPIASADVVVKATNISKCYGKFKALDDVSFEVLAGQVIALLGHNGAGKSTLLKLILGLLTPTSGLLQVQGHSVGTMNARQSLSLGYLPENVSFYDNMTANELLRYFAKLKGVALPKVYELLAEFGLEAAKDKRLSTFSKGMRQRLGLAQAILAEPKVLLLDEPTVGLDPLASAFLYQKIAQLRAQGCAIIISTHELGLVQDQMDRALILGRGRMLASGSLTSLRAATQLSNHILLHFLSNTQRQALLADPILAACVKANAGQGLTLAVSQEQKSAVLNHLLQKVPVGDFSIEPPSLQSVFHHYMESLCPLQSPTMPTKTIKITDINQAINLESVL</sequence>
<keyword evidence="3 5" id="KW-0067">ATP-binding</keyword>
<dbReference type="CDD" id="cd03230">
    <property type="entry name" value="ABC_DR_subfamily_A"/>
    <property type="match status" value="1"/>
</dbReference>
<evidence type="ECO:0000256" key="2">
    <source>
        <dbReference type="ARBA" id="ARBA00022741"/>
    </source>
</evidence>
<dbReference type="InterPro" id="IPR051782">
    <property type="entry name" value="ABC_Transporter_VariousFunc"/>
</dbReference>
<dbReference type="InterPro" id="IPR017871">
    <property type="entry name" value="ABC_transporter-like_CS"/>
</dbReference>
<dbReference type="SUPFAM" id="SSF52540">
    <property type="entry name" value="P-loop containing nucleoside triphosphate hydrolases"/>
    <property type="match status" value="1"/>
</dbReference>
<gene>
    <name evidence="5" type="ORF">RA178_19490</name>
</gene>
<evidence type="ECO:0000256" key="3">
    <source>
        <dbReference type="ARBA" id="ARBA00022840"/>
    </source>
</evidence>
<dbReference type="Proteomes" id="UP001236800">
    <property type="component" value="Chromosome"/>
</dbReference>
<dbReference type="PROSITE" id="PS50893">
    <property type="entry name" value="ABC_TRANSPORTER_2"/>
    <property type="match status" value="1"/>
</dbReference>
<dbReference type="InterPro" id="IPR003593">
    <property type="entry name" value="AAA+_ATPase"/>
</dbReference>
<keyword evidence="2" id="KW-0547">Nucleotide-binding</keyword>